<dbReference type="AlphaFoldDB" id="A0A0K0XS05"/>
<name>A0A0K0XS05_9GAMM</name>
<reference evidence="5 6" key="1">
    <citation type="submission" date="2015-07" db="EMBL/GenBank/DDBJ databases">
        <authorList>
            <person name="Noorani M."/>
        </authorList>
    </citation>
    <scope>NUCLEOTIDE SEQUENCE [LARGE SCALE GENOMIC DNA]</scope>
    <source>
        <strain evidence="5 6">KCTC 42284</strain>
    </source>
</reference>
<dbReference type="KEGG" id="wma:WM2015_82"/>
<accession>A0A0K0XS05</accession>
<dbReference type="Pfam" id="PF02518">
    <property type="entry name" value="HATPase_c"/>
    <property type="match status" value="1"/>
</dbReference>
<organism evidence="5 6">
    <name type="scientific">Wenzhouxiangella marina</name>
    <dbReference type="NCBI Taxonomy" id="1579979"/>
    <lineage>
        <taxon>Bacteria</taxon>
        <taxon>Pseudomonadati</taxon>
        <taxon>Pseudomonadota</taxon>
        <taxon>Gammaproteobacteria</taxon>
        <taxon>Chromatiales</taxon>
        <taxon>Wenzhouxiangellaceae</taxon>
        <taxon>Wenzhouxiangella</taxon>
    </lineage>
</organism>
<evidence type="ECO:0000256" key="3">
    <source>
        <dbReference type="SAM" id="Phobius"/>
    </source>
</evidence>
<dbReference type="PROSITE" id="PS50109">
    <property type="entry name" value="HIS_KIN"/>
    <property type="match status" value="1"/>
</dbReference>
<comment type="catalytic activity">
    <reaction evidence="1">
        <text>ATP + protein L-histidine = ADP + protein N-phospho-L-histidine.</text>
        <dbReference type="EC" id="2.7.13.3"/>
    </reaction>
</comment>
<dbReference type="SUPFAM" id="SSF55874">
    <property type="entry name" value="ATPase domain of HSP90 chaperone/DNA topoisomerase II/histidine kinase"/>
    <property type="match status" value="1"/>
</dbReference>
<evidence type="ECO:0000313" key="5">
    <source>
        <dbReference type="EMBL" id="AKS40473.1"/>
    </source>
</evidence>
<dbReference type="InterPro" id="IPR050640">
    <property type="entry name" value="Bact_2-comp_sensor_kinase"/>
</dbReference>
<feature type="transmembrane region" description="Helical" evidence="3">
    <location>
        <begin position="107"/>
        <end position="129"/>
    </location>
</feature>
<feature type="domain" description="Histidine kinase" evidence="4">
    <location>
        <begin position="301"/>
        <end position="395"/>
    </location>
</feature>
<dbReference type="OrthoDB" id="2514702at2"/>
<keyword evidence="3" id="KW-0472">Membrane</keyword>
<feature type="transmembrane region" description="Helical" evidence="3">
    <location>
        <begin position="42"/>
        <end position="63"/>
    </location>
</feature>
<keyword evidence="3" id="KW-0812">Transmembrane</keyword>
<dbReference type="STRING" id="1579979.WM2015_82"/>
<dbReference type="PANTHER" id="PTHR34220:SF9">
    <property type="entry name" value="SIGNAL TRANSDUCTION HISTIDINE KINASE INTERNAL REGION DOMAIN-CONTAINING PROTEIN"/>
    <property type="match status" value="1"/>
</dbReference>
<proteinExistence type="predicted"/>
<keyword evidence="3" id="KW-1133">Transmembrane helix</keyword>
<dbReference type="Proteomes" id="UP000066624">
    <property type="component" value="Chromosome"/>
</dbReference>
<dbReference type="EMBL" id="CP012154">
    <property type="protein sequence ID" value="AKS40473.1"/>
    <property type="molecule type" value="Genomic_DNA"/>
</dbReference>
<dbReference type="EC" id="2.7.13.3" evidence="2"/>
<gene>
    <name evidence="5" type="ORF">WM2015_82</name>
</gene>
<evidence type="ECO:0000313" key="6">
    <source>
        <dbReference type="Proteomes" id="UP000066624"/>
    </source>
</evidence>
<evidence type="ECO:0000256" key="2">
    <source>
        <dbReference type="ARBA" id="ARBA00012438"/>
    </source>
</evidence>
<feature type="transmembrane region" description="Helical" evidence="3">
    <location>
        <begin position="75"/>
        <end position="95"/>
    </location>
</feature>
<dbReference type="InterPro" id="IPR004358">
    <property type="entry name" value="Sig_transdc_His_kin-like_C"/>
</dbReference>
<evidence type="ECO:0000256" key="1">
    <source>
        <dbReference type="ARBA" id="ARBA00000085"/>
    </source>
</evidence>
<protein>
    <recommendedName>
        <fullName evidence="2">histidine kinase</fullName>
        <ecNumber evidence="2">2.7.13.3</ecNumber>
    </recommendedName>
</protein>
<keyword evidence="5" id="KW-0418">Kinase</keyword>
<dbReference type="Pfam" id="PF06580">
    <property type="entry name" value="His_kinase"/>
    <property type="match status" value="1"/>
</dbReference>
<dbReference type="InterPro" id="IPR005467">
    <property type="entry name" value="His_kinase_dom"/>
</dbReference>
<feature type="transmembrane region" description="Helical" evidence="3">
    <location>
        <begin position="149"/>
        <end position="172"/>
    </location>
</feature>
<keyword evidence="6" id="KW-1185">Reference proteome</keyword>
<dbReference type="PANTHER" id="PTHR34220">
    <property type="entry name" value="SENSOR HISTIDINE KINASE YPDA"/>
    <property type="match status" value="1"/>
</dbReference>
<dbReference type="InterPro" id="IPR003594">
    <property type="entry name" value="HATPase_dom"/>
</dbReference>
<dbReference type="InterPro" id="IPR036890">
    <property type="entry name" value="HATPase_C_sf"/>
</dbReference>
<dbReference type="GO" id="GO:0016020">
    <property type="term" value="C:membrane"/>
    <property type="evidence" value="ECO:0007669"/>
    <property type="project" value="InterPro"/>
</dbReference>
<dbReference type="PRINTS" id="PR00344">
    <property type="entry name" value="BCTRLSENSOR"/>
</dbReference>
<sequence length="397" mass="43365">MAMDSFDLNQHLPAEVAAGRPGWWLAYRRYPVFSWPWVWRRALFIGLFILAWGALSGLGHYAAGGSASEATELSLVFVLGFAVMVNAGPLLAAGVRHGLPTPRFEQGGVLLALLVGLVLAFLADSWSSGRIMAITGERFDREMSGSALLLNWLVLLVLYSLIGGGLALRAYLSEGRRLAEFRQQQALADLRADKLATDQQLAVLQAQVEPHFLFNTLASIRSELRRSPDQAEQTLDALCDYLRSAIPRLRDGSASAASTLVEQVELCRHYLDVMRGRMGERLSCRIDMEEALNPVAFPPFLLLSLVENAIKHGLEPKPEGGEVIIRVEALTESGDRLRVEVIDSGVGLGHTVGHGVGLSNVHEQLRLRYGDAARLRLESRPGGGVRASIELPMESPS</sequence>
<dbReference type="InterPro" id="IPR010559">
    <property type="entry name" value="Sig_transdc_His_kin_internal"/>
</dbReference>
<keyword evidence="5" id="KW-0808">Transferase</keyword>
<dbReference type="Gene3D" id="3.30.565.10">
    <property type="entry name" value="Histidine kinase-like ATPase, C-terminal domain"/>
    <property type="match status" value="1"/>
</dbReference>
<dbReference type="PATRIC" id="fig|1579979.3.peg.86"/>
<evidence type="ECO:0000259" key="4">
    <source>
        <dbReference type="PROSITE" id="PS50109"/>
    </source>
</evidence>
<dbReference type="GO" id="GO:0000155">
    <property type="term" value="F:phosphorelay sensor kinase activity"/>
    <property type="evidence" value="ECO:0007669"/>
    <property type="project" value="InterPro"/>
</dbReference>
<dbReference type="SMART" id="SM00387">
    <property type="entry name" value="HATPase_c"/>
    <property type="match status" value="1"/>
</dbReference>